<dbReference type="InterPro" id="IPR035441">
    <property type="entry name" value="TFIIS/LEDGF_dom_sf"/>
</dbReference>
<comment type="similarity">
    <text evidence="2">Belongs to the HDGF family.</text>
</comment>
<feature type="compositionally biased region" description="Basic and acidic residues" evidence="5">
    <location>
        <begin position="437"/>
        <end position="450"/>
    </location>
</feature>
<proteinExistence type="inferred from homology"/>
<feature type="compositionally biased region" description="Polar residues" evidence="5">
    <location>
        <begin position="227"/>
        <end position="236"/>
    </location>
</feature>
<feature type="compositionally biased region" description="Basic and acidic residues" evidence="5">
    <location>
        <begin position="166"/>
        <end position="176"/>
    </location>
</feature>
<feature type="region of interest" description="Disordered" evidence="5">
    <location>
        <begin position="88"/>
        <end position="307"/>
    </location>
</feature>
<feature type="compositionally biased region" description="Polar residues" evidence="5">
    <location>
        <begin position="274"/>
        <end position="283"/>
    </location>
</feature>
<keyword evidence="9" id="KW-1185">Reference proteome</keyword>
<dbReference type="InterPro" id="IPR036218">
    <property type="entry name" value="HIVI-bd_sf"/>
</dbReference>
<gene>
    <name evidence="7" type="primary">PSIP1_3</name>
    <name evidence="8" type="synonym">PSIP1_1</name>
    <name evidence="8" type="ORF">N1851_019195</name>
    <name evidence="7" type="ORF">N1851_031430</name>
</gene>
<dbReference type="PANTHER" id="PTHR12550">
    <property type="entry name" value="HEPATOMA-DERIVED GROWTH FACTOR-RELATED"/>
    <property type="match status" value="1"/>
</dbReference>
<keyword evidence="4" id="KW-0539">Nucleus</keyword>
<dbReference type="InterPro" id="IPR000313">
    <property type="entry name" value="PWWP_dom"/>
</dbReference>
<dbReference type="CDD" id="cd20151">
    <property type="entry name" value="PWWP_PSIP"/>
    <property type="match status" value="1"/>
</dbReference>
<evidence type="ECO:0000256" key="3">
    <source>
        <dbReference type="ARBA" id="ARBA00023054"/>
    </source>
</evidence>
<evidence type="ECO:0000256" key="2">
    <source>
        <dbReference type="ARBA" id="ARBA00005309"/>
    </source>
</evidence>
<evidence type="ECO:0000256" key="1">
    <source>
        <dbReference type="ARBA" id="ARBA00004123"/>
    </source>
</evidence>
<evidence type="ECO:0000256" key="5">
    <source>
        <dbReference type="SAM" id="MobiDB-lite"/>
    </source>
</evidence>
<dbReference type="SUPFAM" id="SSF140576">
    <property type="entry name" value="HIV integrase-binding domain"/>
    <property type="match status" value="1"/>
</dbReference>
<keyword evidence="3" id="KW-0175">Coiled coil</keyword>
<organism evidence="7 9">
    <name type="scientific">Merluccius polli</name>
    <name type="common">Benguela hake</name>
    <name type="synonym">Merluccius cadenati</name>
    <dbReference type="NCBI Taxonomy" id="89951"/>
    <lineage>
        <taxon>Eukaryota</taxon>
        <taxon>Metazoa</taxon>
        <taxon>Chordata</taxon>
        <taxon>Craniata</taxon>
        <taxon>Vertebrata</taxon>
        <taxon>Euteleostomi</taxon>
        <taxon>Actinopterygii</taxon>
        <taxon>Neopterygii</taxon>
        <taxon>Teleostei</taxon>
        <taxon>Neoteleostei</taxon>
        <taxon>Acanthomorphata</taxon>
        <taxon>Zeiogadaria</taxon>
        <taxon>Gadariae</taxon>
        <taxon>Gadiformes</taxon>
        <taxon>Gadoidei</taxon>
        <taxon>Merlucciidae</taxon>
        <taxon>Merluccius</taxon>
    </lineage>
</organism>
<dbReference type="GO" id="GO:0003677">
    <property type="term" value="F:DNA binding"/>
    <property type="evidence" value="ECO:0007669"/>
    <property type="project" value="UniProtKB-KW"/>
</dbReference>
<evidence type="ECO:0000313" key="7">
    <source>
        <dbReference type="EMBL" id="KAK0133184.1"/>
    </source>
</evidence>
<dbReference type="Gene3D" id="2.30.30.140">
    <property type="match status" value="1"/>
</dbReference>
<dbReference type="EMBL" id="JAOPHQ010006009">
    <property type="protein sequence ID" value="KAK0133184.1"/>
    <property type="molecule type" value="Genomic_DNA"/>
</dbReference>
<feature type="compositionally biased region" description="Acidic residues" evidence="5">
    <location>
        <begin position="134"/>
        <end position="152"/>
    </location>
</feature>
<comment type="caution">
    <text evidence="7">The sequence shown here is derived from an EMBL/GenBank/DDBJ whole genome shotgun (WGS) entry which is preliminary data.</text>
</comment>
<feature type="compositionally biased region" description="Basic and acidic residues" evidence="5">
    <location>
        <begin position="412"/>
        <end position="426"/>
    </location>
</feature>
<dbReference type="Gene3D" id="1.20.930.10">
    <property type="entry name" value="Conserved domain common to transcription factors TFIIS, elongin A, CRSP70"/>
    <property type="match status" value="1"/>
</dbReference>
<evidence type="ECO:0000313" key="9">
    <source>
        <dbReference type="Proteomes" id="UP001174136"/>
    </source>
</evidence>
<dbReference type="InterPro" id="IPR021567">
    <property type="entry name" value="LEDGF_IBD"/>
</dbReference>
<dbReference type="PROSITE" id="PS50812">
    <property type="entry name" value="PWWP"/>
    <property type="match status" value="1"/>
</dbReference>
<feature type="compositionally biased region" description="Basic and acidic residues" evidence="5">
    <location>
        <begin position="284"/>
        <end position="307"/>
    </location>
</feature>
<dbReference type="SMART" id="SM00293">
    <property type="entry name" value="PWWP"/>
    <property type="match status" value="1"/>
</dbReference>
<dbReference type="FunFam" id="2.30.30.140:FF:000017">
    <property type="entry name" value="hepatoma-derived growth factor isoform X1"/>
    <property type="match status" value="1"/>
</dbReference>
<accession>A0AA47M3Z8</accession>
<name>A0AA47M3Z8_MERPO</name>
<dbReference type="AlphaFoldDB" id="A0AA47M3Z8"/>
<feature type="compositionally biased region" description="Acidic residues" evidence="5">
    <location>
        <begin position="188"/>
        <end position="197"/>
    </location>
</feature>
<dbReference type="Proteomes" id="UP001174136">
    <property type="component" value="Unassembled WGS sequence"/>
</dbReference>
<evidence type="ECO:0000313" key="8">
    <source>
        <dbReference type="EMBL" id="KAK0142855.1"/>
    </source>
</evidence>
<dbReference type="GO" id="GO:0005634">
    <property type="term" value="C:nucleus"/>
    <property type="evidence" value="ECO:0007669"/>
    <property type="project" value="UniProtKB-SubCell"/>
</dbReference>
<protein>
    <submittedName>
        <fullName evidence="7">PC4 and SFRS1-interacting protein</fullName>
    </submittedName>
</protein>
<evidence type="ECO:0000256" key="4">
    <source>
        <dbReference type="ARBA" id="ARBA00023242"/>
    </source>
</evidence>
<dbReference type="Pfam" id="PF11467">
    <property type="entry name" value="LEDGF"/>
    <property type="match status" value="1"/>
</dbReference>
<dbReference type="EMBL" id="JAOPHQ010003465">
    <property type="protein sequence ID" value="KAK0142855.1"/>
    <property type="molecule type" value="Genomic_DNA"/>
</dbReference>
<dbReference type="PANTHER" id="PTHR12550:SF70">
    <property type="entry name" value="JIL-1 ANCHORING AND STABILIZING PROTEIN, ISOFORM A"/>
    <property type="match status" value="1"/>
</dbReference>
<reference evidence="7" key="1">
    <citation type="journal article" date="2023" name="Front. Mar. Sci.">
        <title>A new Merluccius polli reference genome to investigate the effects of global change in West African waters.</title>
        <authorList>
            <person name="Mateo J.L."/>
            <person name="Blanco-Fernandez C."/>
            <person name="Garcia-Vazquez E."/>
            <person name="Machado-Schiaffino G."/>
        </authorList>
    </citation>
    <scope>NUCLEOTIDE SEQUENCE</scope>
    <source>
        <strain evidence="7">C29</strain>
        <tissue evidence="7">Fin</tissue>
    </source>
</reference>
<dbReference type="SUPFAM" id="SSF63748">
    <property type="entry name" value="Tudor/PWWP/MBT"/>
    <property type="match status" value="1"/>
</dbReference>
<dbReference type="Pfam" id="PF00855">
    <property type="entry name" value="PWWP"/>
    <property type="match status" value="1"/>
</dbReference>
<comment type="subcellular location">
    <subcellularLocation>
        <location evidence="1">Nucleus</location>
    </subcellularLocation>
</comment>
<feature type="domain" description="PWWP" evidence="6">
    <location>
        <begin position="7"/>
        <end position="64"/>
    </location>
</feature>
<feature type="compositionally biased region" description="Basic and acidic residues" evidence="5">
    <location>
        <begin position="240"/>
        <end position="254"/>
    </location>
</feature>
<sequence>MARDYKPGDLIFAKMKGYPHWPARIDEVPDGAVKPSNVKFPIFFFGTHETAFLGPKDVFPYLPNKEKYAKPNKRKGFNEGLWEIENNPKVELTAPKPTPLDTMGGKDCDSSPEGEQDGDDKKLKFKVPGSEAGQENEEEEEEMMMMEEEEGSLEVSGQGPQSQDDSAQKETSDAAKPKRGRKKKGDADQDSEKEEDPASPTSPSGGEGPKRRGRKPRSEKSVPLQPQDLQGSGSEMDSTESDRKRKRAAEESRIFDMGNNRKHWSASTEEIKQLVSNLTSPCRQNKDDGKKGEERKGDKKKEISTESKLQRLHGEIKISLKIDNPDVRKCLEALDEIGTLQVTMQHLQKHSELIATLKKIRRFKASQDIMDKASMLYNKFKSMFLVGEGDSMISQVLNKSIAEQRQFEEAKKGALKRAEQAREQNADNKIPNGDFNSLDKKDIEREKVDEETALGDNR</sequence>
<feature type="region of interest" description="Disordered" evidence="5">
    <location>
        <begin position="412"/>
        <end position="458"/>
    </location>
</feature>
<evidence type="ECO:0000259" key="6">
    <source>
        <dbReference type="PROSITE" id="PS50812"/>
    </source>
</evidence>